<accession>A0AAV5QWG2</accession>
<feature type="domain" description="CTLH" evidence="2">
    <location>
        <begin position="88"/>
        <end position="145"/>
    </location>
</feature>
<dbReference type="PROSITE" id="PS50897">
    <property type="entry name" value="CTLH"/>
    <property type="match status" value="1"/>
</dbReference>
<evidence type="ECO:0000313" key="3">
    <source>
        <dbReference type="EMBL" id="GMM39039.1"/>
    </source>
</evidence>
<proteinExistence type="predicted"/>
<gene>
    <name evidence="3" type="ORF">DASC09_063780</name>
</gene>
<dbReference type="InterPro" id="IPR006594">
    <property type="entry name" value="LisH"/>
</dbReference>
<dbReference type="AlphaFoldDB" id="A0AAV5QWG2"/>
<dbReference type="Pfam" id="PF10607">
    <property type="entry name" value="CTLH"/>
    <property type="match status" value="1"/>
</dbReference>
<feature type="region of interest" description="Disordered" evidence="1">
    <location>
        <begin position="146"/>
        <end position="196"/>
    </location>
</feature>
<name>A0AAV5QWG2_9ASCO</name>
<evidence type="ECO:0000259" key="2">
    <source>
        <dbReference type="PROSITE" id="PS50897"/>
    </source>
</evidence>
<dbReference type="Proteomes" id="UP001360560">
    <property type="component" value="Unassembled WGS sequence"/>
</dbReference>
<dbReference type="GeneID" id="90077027"/>
<feature type="compositionally biased region" description="Basic and acidic residues" evidence="1">
    <location>
        <begin position="349"/>
        <end position="359"/>
    </location>
</feature>
<dbReference type="SMART" id="SM00668">
    <property type="entry name" value="CTLH"/>
    <property type="match status" value="1"/>
</dbReference>
<organism evidence="3 4">
    <name type="scientific">Saccharomycopsis crataegensis</name>
    <dbReference type="NCBI Taxonomy" id="43959"/>
    <lineage>
        <taxon>Eukaryota</taxon>
        <taxon>Fungi</taxon>
        <taxon>Dikarya</taxon>
        <taxon>Ascomycota</taxon>
        <taxon>Saccharomycotina</taxon>
        <taxon>Saccharomycetes</taxon>
        <taxon>Saccharomycopsidaceae</taxon>
        <taxon>Saccharomycopsis</taxon>
    </lineage>
</organism>
<keyword evidence="4" id="KW-1185">Reference proteome</keyword>
<evidence type="ECO:0000256" key="1">
    <source>
        <dbReference type="SAM" id="MobiDB-lite"/>
    </source>
</evidence>
<dbReference type="EMBL" id="BTFZ01000020">
    <property type="protein sequence ID" value="GMM39039.1"/>
    <property type="molecule type" value="Genomic_DNA"/>
</dbReference>
<protein>
    <recommendedName>
        <fullName evidence="2">CTLH domain-containing protein</fullName>
    </recommendedName>
</protein>
<dbReference type="InterPro" id="IPR024964">
    <property type="entry name" value="CTLH/CRA"/>
</dbReference>
<evidence type="ECO:0000313" key="4">
    <source>
        <dbReference type="Proteomes" id="UP001360560"/>
    </source>
</evidence>
<sequence length="439" mass="50730">MPESDINKEIDLINSQGLSKIKLNNLILNYLIVEGYETSAIDFSREIGLDLSQIGLSCPNNGNNIKNKNRSCYGSHEKYESLVNGLQSIKQRNEIKLLLIKGEISTIISKLNEYYPFLLESNEFLHFKILLLNLVEIIKKHQRESGNNDERRSSFAGRRKSVGDTTKRKRRLSSVSSQTDKKKTRRKSSAGSTKLSMKELKKEEEFFNSIISFVKDKLFSKAIRTKSFLHELELSMCLLLFNFNDFQTGNEDHFLPKELLNLVNNKNFKNEVFNLINNAILNYNSRFLSHNVSVGAMSDNVGKVSNEGEGYGFSSTLLNNDFMNNNERSKYRNDYVFYDTDSDDDSDEESKPPNKDHRNGKVANDMFEELLFEEDEMNDDEESGNDDAMENDLLENHLNNNINSKFKQLINLWMWSENVMNEKTDDAILRVDLERLFSE</sequence>
<dbReference type="PROSITE" id="PS50896">
    <property type="entry name" value="LISH"/>
    <property type="match status" value="1"/>
</dbReference>
<reference evidence="3 4" key="1">
    <citation type="journal article" date="2023" name="Elife">
        <title>Identification of key yeast species and microbe-microbe interactions impacting larval growth of Drosophila in the wild.</title>
        <authorList>
            <person name="Mure A."/>
            <person name="Sugiura Y."/>
            <person name="Maeda R."/>
            <person name="Honda K."/>
            <person name="Sakurai N."/>
            <person name="Takahashi Y."/>
            <person name="Watada M."/>
            <person name="Katoh T."/>
            <person name="Gotoh A."/>
            <person name="Gotoh Y."/>
            <person name="Taniguchi I."/>
            <person name="Nakamura K."/>
            <person name="Hayashi T."/>
            <person name="Katayama T."/>
            <person name="Uemura T."/>
            <person name="Hattori Y."/>
        </authorList>
    </citation>
    <scope>NUCLEOTIDE SEQUENCE [LARGE SCALE GENOMIC DNA]</scope>
    <source>
        <strain evidence="3 4">SC-9</strain>
    </source>
</reference>
<feature type="region of interest" description="Disordered" evidence="1">
    <location>
        <begin position="339"/>
        <end position="362"/>
    </location>
</feature>
<dbReference type="InterPro" id="IPR006595">
    <property type="entry name" value="CTLH_C"/>
</dbReference>
<dbReference type="RefSeq" id="XP_064856034.1">
    <property type="nucleotide sequence ID" value="XM_064999962.1"/>
</dbReference>
<comment type="caution">
    <text evidence="3">The sequence shown here is derived from an EMBL/GenBank/DDBJ whole genome shotgun (WGS) entry which is preliminary data.</text>
</comment>
<dbReference type="Pfam" id="PF08513">
    <property type="entry name" value="LisH"/>
    <property type="match status" value="1"/>
</dbReference>